<keyword evidence="2" id="KW-0812">Transmembrane</keyword>
<feature type="transmembrane region" description="Helical" evidence="2">
    <location>
        <begin position="478"/>
        <end position="498"/>
    </location>
</feature>
<name>A0ABD3NQM0_9STRA</name>
<proteinExistence type="predicted"/>
<protein>
    <submittedName>
        <fullName evidence="3">Uncharacterized protein</fullName>
    </submittedName>
</protein>
<reference evidence="3 4" key="1">
    <citation type="journal article" date="2020" name="G3 (Bethesda)">
        <title>Improved Reference Genome for Cyclotella cryptica CCMP332, a Model for Cell Wall Morphogenesis, Salinity Adaptation, and Lipid Production in Diatoms (Bacillariophyta).</title>
        <authorList>
            <person name="Roberts W.R."/>
            <person name="Downey K.M."/>
            <person name="Ruck E.C."/>
            <person name="Traller J.C."/>
            <person name="Alverson A.J."/>
        </authorList>
    </citation>
    <scope>NUCLEOTIDE SEQUENCE [LARGE SCALE GENOMIC DNA]</scope>
    <source>
        <strain evidence="3 4">CCMP332</strain>
    </source>
</reference>
<evidence type="ECO:0000313" key="4">
    <source>
        <dbReference type="Proteomes" id="UP001516023"/>
    </source>
</evidence>
<dbReference type="Proteomes" id="UP001516023">
    <property type="component" value="Unassembled WGS sequence"/>
</dbReference>
<evidence type="ECO:0000313" key="3">
    <source>
        <dbReference type="EMBL" id="KAL3778495.1"/>
    </source>
</evidence>
<keyword evidence="4" id="KW-1185">Reference proteome</keyword>
<accession>A0ABD3NQM0</accession>
<dbReference type="AlphaFoldDB" id="A0ABD3NQM0"/>
<sequence>MSSFPIGSSVLLQNLKSDQYNDKKGIVKSSVNSTSGRQEVYIFDINKSMSIKPANMRYEPREISSLSISEMKGMLLVSLKQDKEPEEWKGLNKEDLQKMVADVTTRPDEIASLIAKANEPKAVPTANNNHANASFTSEQLREATNRMTQMDPAQLRQQARKMKAIGPAALRNLNPQMANMTDEQINMAISQMEAMANNPEMLRMATEQMKGMGEAELREAIGQSGASAAPRPVVSTSSASTSTSVLPDAVKSMTSDQFKEASKKISSLSPGQLKSQAAMLKSMPLETLRKTNPQMANMTDDQIKIAIEQMERMAEDPSMMKLAAEQMKNMDENQFESIKAMFQGGGVGSTSSSTAQSTSTTNGQAAMADLMSDPSKMMESLLSNPEQLSSMIKTMKQNPDLIKSVMRSQMGIKDDNGDVTNPDPRMEQMEKAIDQFANMSDEQLDKYIKYANKAQRVFQPVLSSFNKAKTTLGVSSKAMIIVMNLFICGVIALLVMWIRSRGGATEVGLSKDLSDLQSDNPPEIVSGHDYSEF</sequence>
<evidence type="ECO:0000256" key="2">
    <source>
        <dbReference type="SAM" id="Phobius"/>
    </source>
</evidence>
<comment type="caution">
    <text evidence="3">The sequence shown here is derived from an EMBL/GenBank/DDBJ whole genome shotgun (WGS) entry which is preliminary data.</text>
</comment>
<keyword evidence="2" id="KW-0472">Membrane</keyword>
<evidence type="ECO:0000256" key="1">
    <source>
        <dbReference type="SAM" id="MobiDB-lite"/>
    </source>
</evidence>
<dbReference type="EMBL" id="JABMIG020000432">
    <property type="protein sequence ID" value="KAL3778495.1"/>
    <property type="molecule type" value="Genomic_DNA"/>
</dbReference>
<feature type="compositionally biased region" description="Low complexity" evidence="1">
    <location>
        <begin position="349"/>
        <end position="364"/>
    </location>
</feature>
<gene>
    <name evidence="3" type="ORF">HJC23_000508</name>
</gene>
<feature type="region of interest" description="Disordered" evidence="1">
    <location>
        <begin position="345"/>
        <end position="364"/>
    </location>
</feature>
<organism evidence="3 4">
    <name type="scientific">Cyclotella cryptica</name>
    <dbReference type="NCBI Taxonomy" id="29204"/>
    <lineage>
        <taxon>Eukaryota</taxon>
        <taxon>Sar</taxon>
        <taxon>Stramenopiles</taxon>
        <taxon>Ochrophyta</taxon>
        <taxon>Bacillariophyta</taxon>
        <taxon>Coscinodiscophyceae</taxon>
        <taxon>Thalassiosirophycidae</taxon>
        <taxon>Stephanodiscales</taxon>
        <taxon>Stephanodiscaceae</taxon>
        <taxon>Cyclotella</taxon>
    </lineage>
</organism>
<keyword evidence="2" id="KW-1133">Transmembrane helix</keyword>